<evidence type="ECO:0000256" key="1">
    <source>
        <dbReference type="SAM" id="MobiDB-lite"/>
    </source>
</evidence>
<dbReference type="STRING" id="930992.A0A0C9Z6X0"/>
<feature type="compositionally biased region" description="Basic and acidic residues" evidence="1">
    <location>
        <begin position="1"/>
        <end position="17"/>
    </location>
</feature>
<feature type="non-terminal residue" evidence="2">
    <location>
        <position position="1"/>
    </location>
</feature>
<reference evidence="2 3" key="1">
    <citation type="submission" date="2014-04" db="EMBL/GenBank/DDBJ databases">
        <authorList>
            <consortium name="DOE Joint Genome Institute"/>
            <person name="Kuo A."/>
            <person name="Ruytinx J."/>
            <person name="Rineau F."/>
            <person name="Colpaert J."/>
            <person name="Kohler A."/>
            <person name="Nagy L.G."/>
            <person name="Floudas D."/>
            <person name="Copeland A."/>
            <person name="Barry K.W."/>
            <person name="Cichocki N."/>
            <person name="Veneault-Fourrey C."/>
            <person name="LaButti K."/>
            <person name="Lindquist E.A."/>
            <person name="Lipzen A."/>
            <person name="Lundell T."/>
            <person name="Morin E."/>
            <person name="Murat C."/>
            <person name="Sun H."/>
            <person name="Tunlid A."/>
            <person name="Henrissat B."/>
            <person name="Grigoriev I.V."/>
            <person name="Hibbett D.S."/>
            <person name="Martin F."/>
            <person name="Nordberg H.P."/>
            <person name="Cantor M.N."/>
            <person name="Hua S.X."/>
        </authorList>
    </citation>
    <scope>NUCLEOTIDE SEQUENCE [LARGE SCALE GENOMIC DNA]</scope>
    <source>
        <strain evidence="2 3">UH-Slu-Lm8-n1</strain>
    </source>
</reference>
<name>A0A0C9Z6X0_9AGAM</name>
<dbReference type="HOGENOM" id="CLU_2549366_0_0_1"/>
<dbReference type="EMBL" id="KN835979">
    <property type="protein sequence ID" value="KIK33280.1"/>
    <property type="molecule type" value="Genomic_DNA"/>
</dbReference>
<protein>
    <submittedName>
        <fullName evidence="2">Unplaced genomic scaffold CY34scaffold_848, whole genome shotgun sequence</fullName>
    </submittedName>
</protein>
<organism evidence="2 3">
    <name type="scientific">Suillus luteus UH-Slu-Lm8-n1</name>
    <dbReference type="NCBI Taxonomy" id="930992"/>
    <lineage>
        <taxon>Eukaryota</taxon>
        <taxon>Fungi</taxon>
        <taxon>Dikarya</taxon>
        <taxon>Basidiomycota</taxon>
        <taxon>Agaricomycotina</taxon>
        <taxon>Agaricomycetes</taxon>
        <taxon>Agaricomycetidae</taxon>
        <taxon>Boletales</taxon>
        <taxon>Suillineae</taxon>
        <taxon>Suillaceae</taxon>
        <taxon>Suillus</taxon>
    </lineage>
</organism>
<gene>
    <name evidence="2" type="ORF">CY34DRAFT_66447</name>
</gene>
<accession>A0A0C9Z6X0</accession>
<evidence type="ECO:0000313" key="3">
    <source>
        <dbReference type="Proteomes" id="UP000054485"/>
    </source>
</evidence>
<keyword evidence="3" id="KW-1185">Reference proteome</keyword>
<dbReference type="InParanoid" id="A0A0C9Z6X0"/>
<dbReference type="OrthoDB" id="3071436at2759"/>
<dbReference type="Proteomes" id="UP000054485">
    <property type="component" value="Unassembled WGS sequence"/>
</dbReference>
<dbReference type="AlphaFoldDB" id="A0A0C9Z6X0"/>
<reference evidence="3" key="2">
    <citation type="submission" date="2015-01" db="EMBL/GenBank/DDBJ databases">
        <title>Evolutionary Origins and Diversification of the Mycorrhizal Mutualists.</title>
        <authorList>
            <consortium name="DOE Joint Genome Institute"/>
            <consortium name="Mycorrhizal Genomics Consortium"/>
            <person name="Kohler A."/>
            <person name="Kuo A."/>
            <person name="Nagy L.G."/>
            <person name="Floudas D."/>
            <person name="Copeland A."/>
            <person name="Barry K.W."/>
            <person name="Cichocki N."/>
            <person name="Veneault-Fourrey C."/>
            <person name="LaButti K."/>
            <person name="Lindquist E.A."/>
            <person name="Lipzen A."/>
            <person name="Lundell T."/>
            <person name="Morin E."/>
            <person name="Murat C."/>
            <person name="Riley R."/>
            <person name="Ohm R."/>
            <person name="Sun H."/>
            <person name="Tunlid A."/>
            <person name="Henrissat B."/>
            <person name="Grigoriev I.V."/>
            <person name="Hibbett D.S."/>
            <person name="Martin F."/>
        </authorList>
    </citation>
    <scope>NUCLEOTIDE SEQUENCE [LARGE SCALE GENOMIC DNA]</scope>
    <source>
        <strain evidence="3">UH-Slu-Lm8-n1</strain>
    </source>
</reference>
<evidence type="ECO:0000313" key="2">
    <source>
        <dbReference type="EMBL" id="KIK33280.1"/>
    </source>
</evidence>
<feature type="region of interest" description="Disordered" evidence="1">
    <location>
        <begin position="1"/>
        <end position="49"/>
    </location>
</feature>
<sequence length="83" mass="9046">VKEAERRMTDDERDRVNRRQSTVDSRAETESLAPQCAGPSKGKAPDPREWGAVGISDDELDAEAQRAEFNAWNAAKAAADASD</sequence>
<proteinExistence type="predicted"/>
<feature type="non-terminal residue" evidence="2">
    <location>
        <position position="83"/>
    </location>
</feature>